<dbReference type="InterPro" id="IPR013094">
    <property type="entry name" value="AB_hydrolase_3"/>
</dbReference>
<sequence length="285" mass="31157">MSSKGKLQTGAIDEELKQAGVIVGDGGAKDLSAYSESDRQILVRDGSRIRIRVFRPTESPGSGSPLIVLIHGGSFCVGSLESETPRCRSFVQAFGAVCVSVGYRLAPEHPFPTAPNDCWDALRWVAANATALGATPSRGFIVGGTSAGANLATVLAHLARDERLSPPLTGQYLCVPSVLPPTVVPQKWKAQYLSYEQHKNAPILPRTALEMFANSYKPNDVCDVDPLRDEALIYETVLRTEWEVKTKLDVYPGLPHGFWFMFPTHSRAEKFRKDLIKGTEFLLGL</sequence>
<dbReference type="HOGENOM" id="CLU_012494_6_3_1"/>
<dbReference type="InterPro" id="IPR050466">
    <property type="entry name" value="Carboxylest/Gibb_receptor"/>
</dbReference>
<organism evidence="2 3">
    <name type="scientific">Oidiodendron maius (strain Zn)</name>
    <dbReference type="NCBI Taxonomy" id="913774"/>
    <lineage>
        <taxon>Eukaryota</taxon>
        <taxon>Fungi</taxon>
        <taxon>Dikarya</taxon>
        <taxon>Ascomycota</taxon>
        <taxon>Pezizomycotina</taxon>
        <taxon>Leotiomycetes</taxon>
        <taxon>Leotiomycetes incertae sedis</taxon>
        <taxon>Myxotrichaceae</taxon>
        <taxon>Oidiodendron</taxon>
    </lineage>
</organism>
<evidence type="ECO:0000259" key="1">
    <source>
        <dbReference type="Pfam" id="PF07859"/>
    </source>
</evidence>
<dbReference type="OrthoDB" id="408631at2759"/>
<evidence type="ECO:0000313" key="2">
    <source>
        <dbReference type="EMBL" id="KIM92617.1"/>
    </source>
</evidence>
<dbReference type="Pfam" id="PF07859">
    <property type="entry name" value="Abhydrolase_3"/>
    <property type="match status" value="1"/>
</dbReference>
<dbReference type="GO" id="GO:0016787">
    <property type="term" value="F:hydrolase activity"/>
    <property type="evidence" value="ECO:0007669"/>
    <property type="project" value="InterPro"/>
</dbReference>
<dbReference type="PANTHER" id="PTHR23024">
    <property type="entry name" value="ARYLACETAMIDE DEACETYLASE"/>
    <property type="match status" value="1"/>
</dbReference>
<reference evidence="3" key="2">
    <citation type="submission" date="2015-01" db="EMBL/GenBank/DDBJ databases">
        <title>Evolutionary Origins and Diversification of the Mycorrhizal Mutualists.</title>
        <authorList>
            <consortium name="DOE Joint Genome Institute"/>
            <consortium name="Mycorrhizal Genomics Consortium"/>
            <person name="Kohler A."/>
            <person name="Kuo A."/>
            <person name="Nagy L.G."/>
            <person name="Floudas D."/>
            <person name="Copeland A."/>
            <person name="Barry K.W."/>
            <person name="Cichocki N."/>
            <person name="Veneault-Fourrey C."/>
            <person name="LaButti K."/>
            <person name="Lindquist E.A."/>
            <person name="Lipzen A."/>
            <person name="Lundell T."/>
            <person name="Morin E."/>
            <person name="Murat C."/>
            <person name="Riley R."/>
            <person name="Ohm R."/>
            <person name="Sun H."/>
            <person name="Tunlid A."/>
            <person name="Henrissat B."/>
            <person name="Grigoriev I.V."/>
            <person name="Hibbett D.S."/>
            <person name="Martin F."/>
        </authorList>
    </citation>
    <scope>NUCLEOTIDE SEQUENCE [LARGE SCALE GENOMIC DNA]</scope>
    <source>
        <strain evidence="3">Zn</strain>
    </source>
</reference>
<keyword evidence="3" id="KW-1185">Reference proteome</keyword>
<name>A0A0C3CSK0_OIDMZ</name>
<dbReference type="SUPFAM" id="SSF53474">
    <property type="entry name" value="alpha/beta-Hydrolases"/>
    <property type="match status" value="1"/>
</dbReference>
<feature type="domain" description="Alpha/beta hydrolase fold-3" evidence="1">
    <location>
        <begin position="67"/>
        <end position="218"/>
    </location>
</feature>
<dbReference type="Proteomes" id="UP000054321">
    <property type="component" value="Unassembled WGS sequence"/>
</dbReference>
<reference evidence="2 3" key="1">
    <citation type="submission" date="2014-04" db="EMBL/GenBank/DDBJ databases">
        <authorList>
            <consortium name="DOE Joint Genome Institute"/>
            <person name="Kuo A."/>
            <person name="Martino E."/>
            <person name="Perotto S."/>
            <person name="Kohler A."/>
            <person name="Nagy L.G."/>
            <person name="Floudas D."/>
            <person name="Copeland A."/>
            <person name="Barry K.W."/>
            <person name="Cichocki N."/>
            <person name="Veneault-Fourrey C."/>
            <person name="LaButti K."/>
            <person name="Lindquist E.A."/>
            <person name="Lipzen A."/>
            <person name="Lundell T."/>
            <person name="Morin E."/>
            <person name="Murat C."/>
            <person name="Sun H."/>
            <person name="Tunlid A."/>
            <person name="Henrissat B."/>
            <person name="Grigoriev I.V."/>
            <person name="Hibbett D.S."/>
            <person name="Martin F."/>
            <person name="Nordberg H.P."/>
            <person name="Cantor M.N."/>
            <person name="Hua S.X."/>
        </authorList>
    </citation>
    <scope>NUCLEOTIDE SEQUENCE [LARGE SCALE GENOMIC DNA]</scope>
    <source>
        <strain evidence="2 3">Zn</strain>
    </source>
</reference>
<dbReference type="STRING" id="913774.A0A0C3CSK0"/>
<accession>A0A0C3CSK0</accession>
<dbReference type="Gene3D" id="3.40.50.1820">
    <property type="entry name" value="alpha/beta hydrolase"/>
    <property type="match status" value="1"/>
</dbReference>
<gene>
    <name evidence="2" type="ORF">OIDMADRAFT_46618</name>
</gene>
<evidence type="ECO:0000313" key="3">
    <source>
        <dbReference type="Proteomes" id="UP000054321"/>
    </source>
</evidence>
<dbReference type="PANTHER" id="PTHR23024:SF643">
    <property type="entry name" value="AB HYDROLASE SUPERFAMILY PROTEIN B1A11.02"/>
    <property type="match status" value="1"/>
</dbReference>
<dbReference type="AlphaFoldDB" id="A0A0C3CSK0"/>
<protein>
    <recommendedName>
        <fullName evidence="1">Alpha/beta hydrolase fold-3 domain-containing protein</fullName>
    </recommendedName>
</protein>
<dbReference type="InParanoid" id="A0A0C3CSK0"/>
<dbReference type="EMBL" id="KN832914">
    <property type="protein sequence ID" value="KIM92617.1"/>
    <property type="molecule type" value="Genomic_DNA"/>
</dbReference>
<proteinExistence type="predicted"/>
<dbReference type="InterPro" id="IPR029058">
    <property type="entry name" value="AB_hydrolase_fold"/>
</dbReference>